<dbReference type="PATRIC" id="fig|80852.17.peg.3728"/>
<gene>
    <name evidence="1" type="ORF">AWOD_II_0931</name>
</gene>
<evidence type="ECO:0000313" key="1">
    <source>
        <dbReference type="EMBL" id="CED57552.1"/>
    </source>
</evidence>
<evidence type="ECO:0000313" key="2">
    <source>
        <dbReference type="Proteomes" id="UP000032427"/>
    </source>
</evidence>
<dbReference type="NCBIfam" id="TIGR02564">
    <property type="entry name" value="cas_Csy1"/>
    <property type="match status" value="1"/>
</dbReference>
<dbReference type="STRING" id="80852.AWOD_II_0931"/>
<dbReference type="Proteomes" id="UP000032427">
    <property type="component" value="Chromosome 2"/>
</dbReference>
<dbReference type="Pfam" id="PF09611">
    <property type="entry name" value="Cas_Csy1"/>
    <property type="match status" value="1"/>
</dbReference>
<keyword evidence="2" id="KW-1185">Reference proteome</keyword>
<name>A0A090IAR6_9GAMM</name>
<dbReference type="GeneID" id="28543186"/>
<reference evidence="2" key="1">
    <citation type="submission" date="2014-09" db="EMBL/GenBank/DDBJ databases">
        <authorList>
            <person name="Hjerde E."/>
        </authorList>
    </citation>
    <scope>NUCLEOTIDE SEQUENCE [LARGE SCALE GENOMIC DNA]</scope>
    <source>
        <strain evidence="2">06/09/139</strain>
    </source>
</reference>
<dbReference type="AlphaFoldDB" id="A0A090IAR6"/>
<dbReference type="KEGG" id="awd:AWOD_II_0931"/>
<dbReference type="HOGENOM" id="CLU_038921_0_0_6"/>
<accession>A0A090IAR6</accession>
<organism evidence="1 2">
    <name type="scientific">Aliivibrio wodanis</name>
    <dbReference type="NCBI Taxonomy" id="80852"/>
    <lineage>
        <taxon>Bacteria</taxon>
        <taxon>Pseudomonadati</taxon>
        <taxon>Pseudomonadota</taxon>
        <taxon>Gammaproteobacteria</taxon>
        <taxon>Vibrionales</taxon>
        <taxon>Vibrionaceae</taxon>
        <taxon>Aliivibrio</taxon>
    </lineage>
</organism>
<dbReference type="InterPro" id="IPR013397">
    <property type="entry name" value="CRISPR-assoc_prot_Csy1"/>
</dbReference>
<protein>
    <submittedName>
        <fullName evidence="1">CRISPR-associated protein, Csy1</fullName>
    </submittedName>
</protein>
<sequence>MDNTLSQAIADYIQQRKEAKLEPLQKVLNKVLDKSEDPVEIAEAQALYAEEAAPIKALFVAEVWLSDAAKRAKQTSLATHAAKFTHSDAKASSMLVTEQLNDSNYLVTASLNKKAIDAVGNAAALDVARLLKLECDGESLITQLQQGHINALCSFAKDENQLQEWKGGFEQALGDTKLSSHTLSKQLYFPLIGEDKVSVEYHLLCPLFSSSLAHELYHEVRRTRYGDSKEIRDARKSGKYHEKLDERFLNLAVQNFGGSKPQNISQLNNERHGETFLLNCAPPNWKYIASPPISSSSLFGRELSFKTATLICEFRLFLENLREDEKNVHIRRQRDNAYLLPIIDTVLNHVAVIQMMKDHAGWSNSDECKMKPNHALWLDVYNSDETFQKNREKGDWLTLIATDFANWLTHKLKSNKEKYILGDIEHAYFSKLFLHQLKHFERSTPKLGEL</sequence>
<dbReference type="OrthoDB" id="9815616at2"/>
<dbReference type="EMBL" id="LN554847">
    <property type="protein sequence ID" value="CED57552.1"/>
    <property type="molecule type" value="Genomic_DNA"/>
</dbReference>
<proteinExistence type="predicted"/>